<dbReference type="HOGENOM" id="CLU_3328416_0_0_11"/>
<dbReference type="AlphaFoldDB" id="W9DH42"/>
<protein>
    <submittedName>
        <fullName evidence="1">Uncharacterized protein</fullName>
    </submittedName>
</protein>
<gene>
    <name evidence="1" type="ORF">V525_18510</name>
</gene>
<comment type="caution">
    <text evidence="1">The sequence shown here is derived from an EMBL/GenBank/DDBJ whole genome shotgun (WGS) entry which is preliminary data.</text>
</comment>
<evidence type="ECO:0000313" key="2">
    <source>
        <dbReference type="Proteomes" id="UP000035035"/>
    </source>
</evidence>
<accession>W9DH42</accession>
<dbReference type="PATRIC" id="fig|1423140.3.peg.3692"/>
<organism evidence="1 2">
    <name type="scientific">Gordonia alkanivorans CGMCC 6845</name>
    <dbReference type="NCBI Taxonomy" id="1423140"/>
    <lineage>
        <taxon>Bacteria</taxon>
        <taxon>Bacillati</taxon>
        <taxon>Actinomycetota</taxon>
        <taxon>Actinomycetes</taxon>
        <taxon>Mycobacteriales</taxon>
        <taxon>Gordoniaceae</taxon>
        <taxon>Gordonia</taxon>
    </lineage>
</organism>
<evidence type="ECO:0000313" key="1">
    <source>
        <dbReference type="EMBL" id="ETA05590.1"/>
    </source>
</evidence>
<keyword evidence="2" id="KW-1185">Reference proteome</keyword>
<reference evidence="1 2" key="1">
    <citation type="journal article" date="2014" name="Genome Announc.">
        <title>Draft Genome Sequence of Gordonia alkanivorans Strain CGMCC6845, a Halotolerant Hydrocarbon-Degrading Bacterium.</title>
        <authorList>
            <person name="Wang X."/>
            <person name="Jin D."/>
            <person name="Zhou L."/>
            <person name="Wu L."/>
            <person name="An W."/>
            <person name="Zhao L."/>
        </authorList>
    </citation>
    <scope>NUCLEOTIDE SEQUENCE [LARGE SCALE GENOMIC DNA]</scope>
    <source>
        <strain evidence="1 2">CGMCC 6845</strain>
    </source>
</reference>
<proteinExistence type="predicted"/>
<sequence length="38" mass="4453">MSAYDEDLPTWGVEPLDSDTTLVRAYRIRYVSMSERKT</sequence>
<name>W9DH42_9ACTN</name>
<dbReference type="EMBL" id="AYXO01000045">
    <property type="protein sequence ID" value="ETA05590.1"/>
    <property type="molecule type" value="Genomic_DNA"/>
</dbReference>
<dbReference type="Proteomes" id="UP000035035">
    <property type="component" value="Unassembled WGS sequence"/>
</dbReference>